<gene>
    <name evidence="4" type="ORF">AALO17_11990</name>
</gene>
<dbReference type="EMBL" id="CP011391">
    <property type="protein sequence ID" value="AMK54333.1"/>
    <property type="molecule type" value="Genomic_DNA"/>
</dbReference>
<reference evidence="4 5" key="1">
    <citation type="journal article" date="2016" name="Gut Pathog.">
        <title>Whole genome sequencing of "Faecalibaculum rodentium" ALO17, isolated from C57BL/6J laboratory mouse feces.</title>
        <authorList>
            <person name="Lim S."/>
            <person name="Chang D.H."/>
            <person name="Ahn S."/>
            <person name="Kim B.C."/>
        </authorList>
    </citation>
    <scope>NUCLEOTIDE SEQUENCE [LARGE SCALE GENOMIC DNA]</scope>
    <source>
        <strain evidence="4 5">Alo17</strain>
    </source>
</reference>
<dbReference type="Gene3D" id="3.90.79.10">
    <property type="entry name" value="Nucleoside Triphosphate Pyrophosphohydrolase"/>
    <property type="match status" value="1"/>
</dbReference>
<dbReference type="CDD" id="cd03424">
    <property type="entry name" value="NUDIX_ADPRase_Nudt5_UGPPase_Nudt14"/>
    <property type="match status" value="1"/>
</dbReference>
<organism evidence="4 5">
    <name type="scientific">Faecalibaculum rodentium</name>
    <dbReference type="NCBI Taxonomy" id="1702221"/>
    <lineage>
        <taxon>Bacteria</taxon>
        <taxon>Bacillati</taxon>
        <taxon>Bacillota</taxon>
        <taxon>Erysipelotrichia</taxon>
        <taxon>Erysipelotrichales</taxon>
        <taxon>Erysipelotrichaceae</taxon>
        <taxon>Faecalibaculum</taxon>
    </lineage>
</organism>
<dbReference type="GO" id="GO:0016787">
    <property type="term" value="F:hydrolase activity"/>
    <property type="evidence" value="ECO:0007669"/>
    <property type="project" value="UniProtKB-KW"/>
</dbReference>
<dbReference type="GO" id="GO:0006753">
    <property type="term" value="P:nucleoside phosphate metabolic process"/>
    <property type="evidence" value="ECO:0007669"/>
    <property type="project" value="TreeGrafter"/>
</dbReference>
<evidence type="ECO:0000313" key="4">
    <source>
        <dbReference type="EMBL" id="AMK54333.1"/>
    </source>
</evidence>
<comment type="cofactor">
    <cofactor evidence="1">
        <name>Mg(2+)</name>
        <dbReference type="ChEBI" id="CHEBI:18420"/>
    </cofactor>
</comment>
<dbReference type="PATRIC" id="fig|1702221.3.peg.1156"/>
<evidence type="ECO:0000259" key="3">
    <source>
        <dbReference type="PROSITE" id="PS51462"/>
    </source>
</evidence>
<dbReference type="GO" id="GO:0019693">
    <property type="term" value="P:ribose phosphate metabolic process"/>
    <property type="evidence" value="ECO:0007669"/>
    <property type="project" value="TreeGrafter"/>
</dbReference>
<keyword evidence="2" id="KW-0378">Hydrolase</keyword>
<evidence type="ECO:0000256" key="1">
    <source>
        <dbReference type="ARBA" id="ARBA00001946"/>
    </source>
</evidence>
<dbReference type="Pfam" id="PF00293">
    <property type="entry name" value="NUDIX"/>
    <property type="match status" value="1"/>
</dbReference>
<dbReference type="AlphaFoldDB" id="A0A140DUK6"/>
<dbReference type="KEGG" id="fro:AALO17_11990"/>
<dbReference type="InterPro" id="IPR015797">
    <property type="entry name" value="NUDIX_hydrolase-like_dom_sf"/>
</dbReference>
<protein>
    <recommendedName>
        <fullName evidence="3">Nudix hydrolase domain-containing protein</fullName>
    </recommendedName>
</protein>
<dbReference type="InterPro" id="IPR000086">
    <property type="entry name" value="NUDIX_hydrolase_dom"/>
</dbReference>
<evidence type="ECO:0000256" key="2">
    <source>
        <dbReference type="ARBA" id="ARBA00022801"/>
    </source>
</evidence>
<name>A0A140DUK6_9FIRM</name>
<dbReference type="PANTHER" id="PTHR11839:SF18">
    <property type="entry name" value="NUDIX HYDROLASE DOMAIN-CONTAINING PROTEIN"/>
    <property type="match status" value="1"/>
</dbReference>
<evidence type="ECO:0000313" key="5">
    <source>
        <dbReference type="Proteomes" id="UP000069771"/>
    </source>
</evidence>
<dbReference type="SUPFAM" id="SSF55811">
    <property type="entry name" value="Nudix"/>
    <property type="match status" value="1"/>
</dbReference>
<accession>A0A140DUK6</accession>
<dbReference type="PANTHER" id="PTHR11839">
    <property type="entry name" value="UDP/ADP-SUGAR PYROPHOSPHATASE"/>
    <property type="match status" value="1"/>
</dbReference>
<sequence length="177" mass="19745">MGKGKKEMEKETLFEGKIFTLGRETIDGHAWEIIRHPGGVGVLVVREGKMLFVKQFRPAVNAVTLEIPAGKLEYGEDPLSCGMRELNEETGLECSSMTLLQKFWSTPGFCDETLYIYQAHDPKPAAVHLPPDPDEDIELVWMSLKDALAMAGRNEICDAKTLIALYLAVLQTHEIGR</sequence>
<keyword evidence="5" id="KW-1185">Reference proteome</keyword>
<dbReference type="Proteomes" id="UP000069771">
    <property type="component" value="Chromosome"/>
</dbReference>
<dbReference type="GO" id="GO:0005829">
    <property type="term" value="C:cytosol"/>
    <property type="evidence" value="ECO:0007669"/>
    <property type="project" value="TreeGrafter"/>
</dbReference>
<dbReference type="PROSITE" id="PS51462">
    <property type="entry name" value="NUDIX"/>
    <property type="match status" value="1"/>
</dbReference>
<proteinExistence type="predicted"/>
<dbReference type="STRING" id="1702221.AALO17_11990"/>
<feature type="domain" description="Nudix hydrolase" evidence="3">
    <location>
        <begin position="34"/>
        <end position="164"/>
    </location>
</feature>